<sequence length="108" mass="12121">MVECCPDLVFIDNDKLLCQAWQVKADFLGKKILCFHSVDEFQSSMSSISERTPVYIDSDLGNGLLGEHESKKLYDAGYKIIYLSTGKSKTAITKPDWVLDIVDKAPPF</sequence>
<dbReference type="STRING" id="452.Lspi_1955"/>
<proteinExistence type="predicted"/>
<gene>
    <name evidence="1" type="ORF">Lspi_1955</name>
</gene>
<dbReference type="AlphaFoldDB" id="A0A0W0YYZ9"/>
<comment type="caution">
    <text evidence="1">The sequence shown here is derived from an EMBL/GenBank/DDBJ whole genome shotgun (WGS) entry which is preliminary data.</text>
</comment>
<dbReference type="Proteomes" id="UP000054877">
    <property type="component" value="Unassembled WGS sequence"/>
</dbReference>
<evidence type="ECO:0000313" key="1">
    <source>
        <dbReference type="EMBL" id="KTD62105.1"/>
    </source>
</evidence>
<dbReference type="OrthoDB" id="9797243at2"/>
<keyword evidence="2" id="KW-1185">Reference proteome</keyword>
<name>A0A0W0YYZ9_LEGSP</name>
<dbReference type="RefSeq" id="WP_058483875.1">
    <property type="nucleotide sequence ID" value="NZ_CAAAII010000007.1"/>
</dbReference>
<evidence type="ECO:0000313" key="2">
    <source>
        <dbReference type="Proteomes" id="UP000054877"/>
    </source>
</evidence>
<reference evidence="1 2" key="1">
    <citation type="submission" date="2015-11" db="EMBL/GenBank/DDBJ databases">
        <title>Genomic analysis of 38 Legionella species identifies large and diverse effector repertoires.</title>
        <authorList>
            <person name="Burstein D."/>
            <person name="Amaro F."/>
            <person name="Zusman T."/>
            <person name="Lifshitz Z."/>
            <person name="Cohen O."/>
            <person name="Gilbert J.A."/>
            <person name="Pupko T."/>
            <person name="Shuman H.A."/>
            <person name="Segal G."/>
        </authorList>
    </citation>
    <scope>NUCLEOTIDE SEQUENCE [LARGE SCALE GENOMIC DNA]</scope>
    <source>
        <strain evidence="1 2">Mt.St.Helens-9</strain>
    </source>
</reference>
<dbReference type="PATRIC" id="fig|452.5.peg.2151"/>
<accession>A0A0W0YYZ9</accession>
<organism evidence="1 2">
    <name type="scientific">Legionella spiritensis</name>
    <dbReference type="NCBI Taxonomy" id="452"/>
    <lineage>
        <taxon>Bacteria</taxon>
        <taxon>Pseudomonadati</taxon>
        <taxon>Pseudomonadota</taxon>
        <taxon>Gammaproteobacteria</taxon>
        <taxon>Legionellales</taxon>
        <taxon>Legionellaceae</taxon>
        <taxon>Legionella</taxon>
    </lineage>
</organism>
<protein>
    <submittedName>
        <fullName evidence="1">Uncharacterized protein</fullName>
    </submittedName>
</protein>
<dbReference type="EMBL" id="LNYX01000030">
    <property type="protein sequence ID" value="KTD62105.1"/>
    <property type="molecule type" value="Genomic_DNA"/>
</dbReference>